<reference evidence="2" key="1">
    <citation type="submission" date="2023-08" db="EMBL/GenBank/DDBJ databases">
        <authorList>
            <person name="Chen Y."/>
            <person name="Shah S."/>
            <person name="Dougan E. K."/>
            <person name="Thang M."/>
            <person name="Chan C."/>
        </authorList>
    </citation>
    <scope>NUCLEOTIDE SEQUENCE</scope>
</reference>
<feature type="region of interest" description="Disordered" evidence="1">
    <location>
        <begin position="1198"/>
        <end position="1219"/>
    </location>
</feature>
<dbReference type="EMBL" id="CAUJNA010000627">
    <property type="protein sequence ID" value="CAJ1379419.1"/>
    <property type="molecule type" value="Genomic_DNA"/>
</dbReference>
<dbReference type="Proteomes" id="UP001178507">
    <property type="component" value="Unassembled WGS sequence"/>
</dbReference>
<proteinExistence type="predicted"/>
<name>A0AA36I1R3_9DINO</name>
<evidence type="ECO:0000313" key="2">
    <source>
        <dbReference type="EMBL" id="CAJ1379419.1"/>
    </source>
</evidence>
<comment type="caution">
    <text evidence="2">The sequence shown here is derived from an EMBL/GenBank/DDBJ whole genome shotgun (WGS) entry which is preliminary data.</text>
</comment>
<protein>
    <submittedName>
        <fullName evidence="2">Uncharacterized protein</fullName>
    </submittedName>
</protein>
<evidence type="ECO:0000256" key="1">
    <source>
        <dbReference type="SAM" id="MobiDB-lite"/>
    </source>
</evidence>
<sequence>FYRMQQRWSSLGSLKHGCWGKKRHTVWLQEKPSRKAMQSCCILQHAKCTVHRAATNLFLAPDKPVSECLPYDLKDQALFQGNVPQPQDWLRAWRASLRNMIMVMSWVVKEAQKDLLLQADSISLSVDDRKDYRILRYRCSAKPKALAAYTGLFEGPGPAGPQVPETLAEWALAAPAACEGVLGVYRTGGDVPENTLELHDDDKSEVMANSIQELVRRACQDPAGQVDEDALQHIQGHVRHFASDQCAAAQKCGKLLSRQASLAKLVWVSADPAHQVRISCKDPLHAVPDFEDQWQRLFAGRHALIPDIQNSEVWKSRLIAAQKQVLRSRGAQGGGLQKVLRTFSFGKQRFDSTSDPMLKAEAALQAMTAPQLMRCGLTCDYTSECLRLLRTHFDVEDSDVARLVPVFHDFQRRQRRLFCDGYILGDPAAAQPTAGQQAQDASEALVAKPVAQIVFEQIEEPEPSLGLIYYGNRVHFLSTKAAVQDIRNIMSQLSDIVDAMLERLKVDLLEDEVASALQVFDLESWRSEVYKVQMPEKCKKLCKLLGVSSSGKALCRHMASEKVKVMGSPANSDTFLSFAKLVRTMGITKQKEGEDLHLRYNNAPYNAAIHKAAAVLLPVLQPSGPCPVQAAFRRIDLAFGRDLLSNQYSKISKLVSLGKSGASASRPAATVTAWLVDQLLLALRGKQVLPSKATEQWLDRDRKSGSPGFWPCCLVILQVFDFAFILAGKLPEATSEKLCKTLQEMMDPLKCWSKYLEPPAAGNETEGIIGEDDSGEEEAGPAQGTSDRLAEEKASFNRAAGMLLDLLLQTMGGGFKEDLKSLAAQPSMTLLKALSDAASLGAEGNDKDVPGGQLVKQLNVIVQQFDGGNGKAVTPSASAPAPTLLSTLHEETQGQADNGERERAWKQVQQERRKFVTLSTPRAFTKDGLASAWRSCGKVFQHAGSLNTSHRLICAAADLVTEDTSEPWSSETKPPDNLWKDVTDFATSVTGSQDFVMLFDGRMREIRREDRVLSQEHAEEATIVFEGGCPPRAGRARRVPLGSRKIESIAVRFPVSRAKVKTCKKENFTSCGEASTYQGTFSGVSFRACSELPLISPSEKAKVLARSEVPQAPEDWQDRNGTDVPLFWQEGKPIRFYLSVLDEFKIKAAFDVTAGSGALMEACLTAACGLMSVEGSSLYSDEAAATAKKHFSGILQSFAGSGEGADDEGDAFEPPSPAD</sequence>
<keyword evidence="3" id="KW-1185">Reference proteome</keyword>
<feature type="non-terminal residue" evidence="2">
    <location>
        <position position="1219"/>
    </location>
</feature>
<evidence type="ECO:0000313" key="3">
    <source>
        <dbReference type="Proteomes" id="UP001178507"/>
    </source>
</evidence>
<feature type="compositionally biased region" description="Acidic residues" evidence="1">
    <location>
        <begin position="769"/>
        <end position="779"/>
    </location>
</feature>
<gene>
    <name evidence="2" type="ORF">EVOR1521_LOCUS7671</name>
</gene>
<organism evidence="2 3">
    <name type="scientific">Effrenium voratum</name>
    <dbReference type="NCBI Taxonomy" id="2562239"/>
    <lineage>
        <taxon>Eukaryota</taxon>
        <taxon>Sar</taxon>
        <taxon>Alveolata</taxon>
        <taxon>Dinophyceae</taxon>
        <taxon>Suessiales</taxon>
        <taxon>Symbiodiniaceae</taxon>
        <taxon>Effrenium</taxon>
    </lineage>
</organism>
<feature type="region of interest" description="Disordered" evidence="1">
    <location>
        <begin position="763"/>
        <end position="789"/>
    </location>
</feature>
<dbReference type="AlphaFoldDB" id="A0AA36I1R3"/>
<accession>A0AA36I1R3</accession>